<dbReference type="NCBIfam" id="TIGR01144">
    <property type="entry name" value="ATP_synt_b"/>
    <property type="match status" value="1"/>
</dbReference>
<gene>
    <name evidence="15 18" type="primary">atpF</name>
    <name evidence="18" type="ORF">VIS_S18BTA100025</name>
</gene>
<dbReference type="GO" id="GO:0012505">
    <property type="term" value="C:endomembrane system"/>
    <property type="evidence" value="ECO:0007669"/>
    <property type="project" value="UniProtKB-SubCell"/>
</dbReference>
<evidence type="ECO:0000313" key="18">
    <source>
        <dbReference type="EMBL" id="CCF99786.1"/>
    </source>
</evidence>
<dbReference type="PANTHER" id="PTHR33445">
    <property type="entry name" value="ATP SYNTHASE SUBUNIT B', CHLOROPLASTIC"/>
    <property type="match status" value="1"/>
</dbReference>
<comment type="similarity">
    <text evidence="1 15 16">Belongs to the ATPase B chain family.</text>
</comment>
<evidence type="ECO:0000256" key="17">
    <source>
        <dbReference type="SAM" id="Coils"/>
    </source>
</evidence>
<dbReference type="GO" id="GO:0005886">
    <property type="term" value="C:plasma membrane"/>
    <property type="evidence" value="ECO:0007669"/>
    <property type="project" value="UniProtKB-SubCell"/>
</dbReference>
<dbReference type="InterPro" id="IPR005864">
    <property type="entry name" value="ATP_synth_F0_bsu_bac"/>
</dbReference>
<keyword evidence="3 15" id="KW-1003">Cell membrane</keyword>
<dbReference type="HAMAP" id="MF_01398">
    <property type="entry name" value="ATP_synth_b_bprime"/>
    <property type="match status" value="1"/>
</dbReference>
<dbReference type="Pfam" id="PF00430">
    <property type="entry name" value="ATP-synt_B"/>
    <property type="match status" value="1"/>
</dbReference>
<evidence type="ECO:0000256" key="4">
    <source>
        <dbReference type="ARBA" id="ARBA00022547"/>
    </source>
</evidence>
<comment type="subcellular location">
    <subcellularLocation>
        <location evidence="15">Cell membrane</location>
        <topology evidence="15">Single-pass membrane protein</topology>
    </subcellularLocation>
    <subcellularLocation>
        <location evidence="14">Endomembrane system</location>
        <topology evidence="14">Single-pass membrane protein</topology>
    </subcellularLocation>
</comment>
<dbReference type="Gene3D" id="1.20.5.620">
    <property type="entry name" value="F1F0 ATP synthase subunit B, membrane domain"/>
    <property type="match status" value="1"/>
</dbReference>
<evidence type="ECO:0000256" key="9">
    <source>
        <dbReference type="ARBA" id="ARBA00023136"/>
    </source>
</evidence>
<evidence type="ECO:0000256" key="14">
    <source>
        <dbReference type="ARBA" id="ARBA00037847"/>
    </source>
</evidence>
<dbReference type="PANTHER" id="PTHR33445:SF1">
    <property type="entry name" value="ATP SYNTHASE SUBUNIT B"/>
    <property type="match status" value="1"/>
</dbReference>
<dbReference type="SUPFAM" id="SSF81573">
    <property type="entry name" value="F1F0 ATP synthase subunit B, membrane domain"/>
    <property type="match status" value="1"/>
</dbReference>
<evidence type="ECO:0000256" key="12">
    <source>
        <dbReference type="ARBA" id="ARBA00025614"/>
    </source>
</evidence>
<evidence type="ECO:0000256" key="6">
    <source>
        <dbReference type="ARBA" id="ARBA00022781"/>
    </source>
</evidence>
<keyword evidence="7 15" id="KW-1133">Transmembrane helix</keyword>
<comment type="subunit">
    <text evidence="15">F-type ATPases have 2 components, F(1) - the catalytic core - and F(0) - the membrane proton channel. F(1) has five subunits: alpha(3), beta(3), gamma(1), delta(1), epsilon(1). F(0) has three main subunits: a(1), b(2) and c(10-14). The alpha and beta chains form an alternating ring which encloses part of the gamma chain. F(1) is attached to F(0) by a central stalk formed by the gamma and epsilon chains, while a peripheral stalk is formed by the delta and b chains.</text>
</comment>
<dbReference type="GO" id="GO:0045259">
    <property type="term" value="C:proton-transporting ATP synthase complex"/>
    <property type="evidence" value="ECO:0007669"/>
    <property type="project" value="UniProtKB-KW"/>
</dbReference>
<dbReference type="AlphaFoldDB" id="H6RFH5"/>
<keyword evidence="10 15" id="KW-0066">ATP synthesis</keyword>
<sequence>MEKLLSEFSFGLFIWQTAIVVALLLMLRKFAWEPILNTINEREAGIRLAMKSAEEARAEMQNLQADNERILKEARAERDGLLKEARELRQKMIDDAKVEAKVQAEQLIARAKEAIENEKQVAITSLKNEVADLSLQIAETLTKEQLSSDKKQTELVQRLLKDVDLKA</sequence>
<dbReference type="GO" id="GO:0046961">
    <property type="term" value="F:proton-transporting ATPase activity, rotational mechanism"/>
    <property type="evidence" value="ECO:0007669"/>
    <property type="project" value="TreeGrafter"/>
</dbReference>
<keyword evidence="9 15" id="KW-0472">Membrane</keyword>
<keyword evidence="2 15" id="KW-0813">Transport</keyword>
<dbReference type="InterPro" id="IPR002146">
    <property type="entry name" value="ATP_synth_b/b'su_bac/chlpt"/>
</dbReference>
<keyword evidence="4 15" id="KW-0138">CF(0)</keyword>
<dbReference type="NCBIfam" id="NF011041">
    <property type="entry name" value="PRK14471.1"/>
    <property type="match status" value="1"/>
</dbReference>
<feature type="transmembrane region" description="Helical" evidence="15">
    <location>
        <begin position="6"/>
        <end position="27"/>
    </location>
</feature>
<evidence type="ECO:0000256" key="1">
    <source>
        <dbReference type="ARBA" id="ARBA00005513"/>
    </source>
</evidence>
<keyword evidence="6 15" id="KW-0375">Hydrogen ion transport</keyword>
<dbReference type="EMBL" id="FO117589">
    <property type="protein sequence ID" value="CCF99786.1"/>
    <property type="molecule type" value="Genomic_DNA"/>
</dbReference>
<comment type="function">
    <text evidence="12">Component of the F(0) channel, it forms part of the peripheral stalk, linking F(1) to F(0). The b'-subunit is a diverged and duplicated form of b found in plants and photosynthetic bacteria.</text>
</comment>
<dbReference type="InterPro" id="IPR050059">
    <property type="entry name" value="ATP_synthase_B_chain"/>
</dbReference>
<dbReference type="CDD" id="cd06503">
    <property type="entry name" value="ATP-synt_Fo_b"/>
    <property type="match status" value="1"/>
</dbReference>
<organism evidence="18">
    <name type="scientific">uncultured Flavobacteriia bacterium</name>
    <dbReference type="NCBI Taxonomy" id="212695"/>
    <lineage>
        <taxon>Bacteria</taxon>
        <taxon>Pseudomonadati</taxon>
        <taxon>Bacteroidota</taxon>
        <taxon>Flavobacteriia</taxon>
        <taxon>environmental samples</taxon>
    </lineage>
</organism>
<evidence type="ECO:0000256" key="10">
    <source>
        <dbReference type="ARBA" id="ARBA00023310"/>
    </source>
</evidence>
<evidence type="ECO:0000256" key="13">
    <source>
        <dbReference type="ARBA" id="ARBA00026054"/>
    </source>
</evidence>
<evidence type="ECO:0000256" key="15">
    <source>
        <dbReference type="HAMAP-Rule" id="MF_01398"/>
    </source>
</evidence>
<comment type="function">
    <text evidence="11 15">F(1)F(0) ATP synthase produces ATP from ADP in the presence of a proton or sodium gradient. F-type ATPases consist of two structural domains, F(1) containing the extramembraneous catalytic core and F(0) containing the membrane proton channel, linked together by a central stalk and a peripheral stalk. During catalysis, ATP synthesis in the catalytic domain of F(1) is coupled via a rotary mechanism of the central stalk subunits to proton translocation.</text>
</comment>
<evidence type="ECO:0000256" key="2">
    <source>
        <dbReference type="ARBA" id="ARBA00022448"/>
    </source>
</evidence>
<evidence type="ECO:0000256" key="16">
    <source>
        <dbReference type="RuleBase" id="RU003848"/>
    </source>
</evidence>
<evidence type="ECO:0000256" key="3">
    <source>
        <dbReference type="ARBA" id="ARBA00022475"/>
    </source>
</evidence>
<reference evidence="18" key="1">
    <citation type="journal article" date="2012" name="Environ. Microbiol.">
        <title>Genomic content of uncultured Bacteroidetes from contrasting oceanic provinces in the North Atlantic Ocean.</title>
        <authorList>
            <person name="Gomez-Pereira P.R."/>
            <person name="Schuler M."/>
            <person name="Fuchs B.M."/>
            <person name="Bennke C."/>
            <person name="Teeling H."/>
            <person name="Waldmann J."/>
            <person name="Richter M."/>
            <person name="Barbe V."/>
            <person name="Bataille E."/>
            <person name="Glockner F.O."/>
            <person name="Amann R."/>
        </authorList>
    </citation>
    <scope>NUCLEOTIDE SEQUENCE</scope>
</reference>
<keyword evidence="8 15" id="KW-0406">Ion transport</keyword>
<keyword evidence="5 15" id="KW-0812">Transmembrane</keyword>
<dbReference type="InterPro" id="IPR028987">
    <property type="entry name" value="ATP_synth_B-like_membr_sf"/>
</dbReference>
<comment type="subunit">
    <text evidence="13">F-type ATPases have 2 components, F(1) - the catalytic core - and F(0) - the membrane proton channel. F(1) has five subunits: alpha(3), beta(3), gamma(1), delta(1), epsilon(1). F(0) has four main subunits: a(1), b(2) and c(10-14). The alpha and beta chains form an alternating ring which encloses part of the gamma chain. F(1) is attached to F(0) by a central stalk formed by the gamma and epsilon chains, while a peripheral stalk is formed by the delta and b chains.</text>
</comment>
<protein>
    <recommendedName>
        <fullName evidence="15">ATP synthase subunit b</fullName>
    </recommendedName>
    <alternativeName>
        <fullName evidence="15">ATP synthase F(0) sector subunit b</fullName>
    </alternativeName>
    <alternativeName>
        <fullName evidence="15">ATPase subunit I</fullName>
    </alternativeName>
    <alternativeName>
        <fullName evidence="15">F-type ATPase subunit b</fullName>
        <shortName evidence="15">F-ATPase subunit b</shortName>
    </alternativeName>
</protein>
<evidence type="ECO:0000256" key="7">
    <source>
        <dbReference type="ARBA" id="ARBA00022989"/>
    </source>
</evidence>
<evidence type="ECO:0000256" key="5">
    <source>
        <dbReference type="ARBA" id="ARBA00022692"/>
    </source>
</evidence>
<name>H6RFH5_9BACT</name>
<accession>H6RFH5</accession>
<keyword evidence="17" id="KW-0175">Coiled coil</keyword>
<evidence type="ECO:0000256" key="8">
    <source>
        <dbReference type="ARBA" id="ARBA00023065"/>
    </source>
</evidence>
<evidence type="ECO:0000256" key="11">
    <source>
        <dbReference type="ARBA" id="ARBA00025198"/>
    </source>
</evidence>
<feature type="coiled-coil region" evidence="17">
    <location>
        <begin position="46"/>
        <end position="143"/>
    </location>
</feature>
<reference evidence="18" key="2">
    <citation type="submission" date="2012-02" db="EMBL/GenBank/DDBJ databases">
        <authorList>
            <person name="Genoscope - CEA"/>
        </authorList>
    </citation>
    <scope>NUCLEOTIDE SEQUENCE</scope>
</reference>
<proteinExistence type="inferred from homology"/>
<dbReference type="GO" id="GO:0046933">
    <property type="term" value="F:proton-transporting ATP synthase activity, rotational mechanism"/>
    <property type="evidence" value="ECO:0007669"/>
    <property type="project" value="UniProtKB-UniRule"/>
</dbReference>